<dbReference type="PRINTS" id="PR00996">
    <property type="entry name" value="CHERMTFRASE"/>
</dbReference>
<proteinExistence type="predicted"/>
<accession>A0A5E4TEW4</accession>
<dbReference type="SUPFAM" id="SSF48452">
    <property type="entry name" value="TPR-like"/>
    <property type="match status" value="1"/>
</dbReference>
<organism evidence="7 8">
    <name type="scientific">Pandoraea terrae</name>
    <dbReference type="NCBI Taxonomy" id="1537710"/>
    <lineage>
        <taxon>Bacteria</taxon>
        <taxon>Pseudomonadati</taxon>
        <taxon>Pseudomonadota</taxon>
        <taxon>Betaproteobacteria</taxon>
        <taxon>Burkholderiales</taxon>
        <taxon>Burkholderiaceae</taxon>
        <taxon>Pandoraea</taxon>
    </lineage>
</organism>
<dbReference type="SUPFAM" id="SSF53335">
    <property type="entry name" value="S-adenosyl-L-methionine-dependent methyltransferases"/>
    <property type="match status" value="1"/>
</dbReference>
<dbReference type="PROSITE" id="PS50123">
    <property type="entry name" value="CHER"/>
    <property type="match status" value="1"/>
</dbReference>
<dbReference type="GO" id="GO:0032259">
    <property type="term" value="P:methylation"/>
    <property type="evidence" value="ECO:0007669"/>
    <property type="project" value="UniProtKB-KW"/>
</dbReference>
<evidence type="ECO:0000313" key="8">
    <source>
        <dbReference type="Proteomes" id="UP000414233"/>
    </source>
</evidence>
<dbReference type="AlphaFoldDB" id="A0A5E4TEW4"/>
<dbReference type="GO" id="GO:0008757">
    <property type="term" value="F:S-adenosylmethionine-dependent methyltransferase activity"/>
    <property type="evidence" value="ECO:0007669"/>
    <property type="project" value="InterPro"/>
</dbReference>
<evidence type="ECO:0000256" key="1">
    <source>
        <dbReference type="ARBA" id="ARBA00022603"/>
    </source>
</evidence>
<dbReference type="OrthoDB" id="9816309at2"/>
<evidence type="ECO:0000256" key="4">
    <source>
        <dbReference type="PROSITE-ProRule" id="PRU00339"/>
    </source>
</evidence>
<dbReference type="Pfam" id="PF01739">
    <property type="entry name" value="CheR"/>
    <property type="match status" value="1"/>
</dbReference>
<keyword evidence="4" id="KW-0802">TPR repeat</keyword>
<keyword evidence="1 7" id="KW-0489">Methyltransferase</keyword>
<dbReference type="Gene3D" id="1.25.40.10">
    <property type="entry name" value="Tetratricopeptide repeat domain"/>
    <property type="match status" value="1"/>
</dbReference>
<dbReference type="RefSeq" id="WP_150696245.1">
    <property type="nucleotide sequence ID" value="NZ_CABPRZ010000004.1"/>
</dbReference>
<dbReference type="InterPro" id="IPR000780">
    <property type="entry name" value="CheR_MeTrfase"/>
</dbReference>
<feature type="compositionally biased region" description="Basic and acidic residues" evidence="5">
    <location>
        <begin position="442"/>
        <end position="451"/>
    </location>
</feature>
<feature type="repeat" description="TPR" evidence="4">
    <location>
        <begin position="370"/>
        <end position="403"/>
    </location>
</feature>
<evidence type="ECO:0000256" key="5">
    <source>
        <dbReference type="SAM" id="MobiDB-lite"/>
    </source>
</evidence>
<dbReference type="InterPro" id="IPR011990">
    <property type="entry name" value="TPR-like_helical_dom_sf"/>
</dbReference>
<keyword evidence="3" id="KW-0949">S-adenosyl-L-methionine</keyword>
<dbReference type="InterPro" id="IPR029063">
    <property type="entry name" value="SAM-dependent_MTases_sf"/>
</dbReference>
<dbReference type="InterPro" id="IPR019734">
    <property type="entry name" value="TPR_rpt"/>
</dbReference>
<dbReference type="PANTHER" id="PTHR24422">
    <property type="entry name" value="CHEMOTAXIS PROTEIN METHYLTRANSFERASE"/>
    <property type="match status" value="1"/>
</dbReference>
<feature type="region of interest" description="Disordered" evidence="5">
    <location>
        <begin position="427"/>
        <end position="451"/>
    </location>
</feature>
<dbReference type="Proteomes" id="UP000414233">
    <property type="component" value="Unassembled WGS sequence"/>
</dbReference>
<dbReference type="InterPro" id="IPR050903">
    <property type="entry name" value="Bact_Chemotaxis_MeTrfase"/>
</dbReference>
<dbReference type="SMART" id="SM00138">
    <property type="entry name" value="MeTrc"/>
    <property type="match status" value="1"/>
</dbReference>
<evidence type="ECO:0000256" key="2">
    <source>
        <dbReference type="ARBA" id="ARBA00022679"/>
    </source>
</evidence>
<protein>
    <submittedName>
        <fullName evidence="7">CheR-type MCP methyltransferase</fullName>
    </submittedName>
</protein>
<sequence length="451" mass="48281">MSSVERIEALLQSTMGLDAETIGGGAVERAVRTRLAQRGHADLDAYWLALQQSPDELQALIEAVVVPETWFFRHRDAFTTLGRLAHAAVAELEGCRPLRLLSLPCSTGEEPYSIAMALFDAGLSAAQFEVDAVDISVRSLEVAQNAVFGRNSFRGMRDTLSYRERYFSPADDGHHLTPAVRARVRFSQGNLFDDALAARLGTYDFVFCRNVLIYFDRATQIRAIATLERLLKMGATLFAGPAEGGALTSAGLVSAGYAQAFAFRVAAPVRLADVPVSPLMAGRAVRTAHVPPPPLPLPAGKPAVPRLPSVALSAPDSQFPPPNAVSRMRIGVSTQSPDRLAEAARLADGGQLERAAALCRTVLSEDGANAQAEYLLGLVRDAADDAAGAQTHYRRALYLDPQHYEALVHSAALLRAQGDPAGAERMLARAERAGRTSAPATHDARRGGGVR</sequence>
<dbReference type="Gene3D" id="3.40.50.150">
    <property type="entry name" value="Vaccinia Virus protein VP39"/>
    <property type="match status" value="1"/>
</dbReference>
<evidence type="ECO:0000256" key="3">
    <source>
        <dbReference type="ARBA" id="ARBA00022691"/>
    </source>
</evidence>
<keyword evidence="8" id="KW-1185">Reference proteome</keyword>
<reference evidence="7 8" key="1">
    <citation type="submission" date="2019-08" db="EMBL/GenBank/DDBJ databases">
        <authorList>
            <person name="Peeters C."/>
        </authorList>
    </citation>
    <scope>NUCLEOTIDE SEQUENCE [LARGE SCALE GENOMIC DNA]</scope>
    <source>
        <strain evidence="7 8">LMG 30175</strain>
    </source>
</reference>
<gene>
    <name evidence="7" type="ORF">PTE30175_01309</name>
</gene>
<dbReference type="PANTHER" id="PTHR24422:SF19">
    <property type="entry name" value="CHEMOTAXIS PROTEIN METHYLTRANSFERASE"/>
    <property type="match status" value="1"/>
</dbReference>
<keyword evidence="2 7" id="KW-0808">Transferase</keyword>
<evidence type="ECO:0000259" key="6">
    <source>
        <dbReference type="PROSITE" id="PS50123"/>
    </source>
</evidence>
<feature type="domain" description="CheR-type methyltransferase" evidence="6">
    <location>
        <begin position="1"/>
        <end position="243"/>
    </location>
</feature>
<dbReference type="InterPro" id="IPR022642">
    <property type="entry name" value="CheR_C"/>
</dbReference>
<dbReference type="PROSITE" id="PS50005">
    <property type="entry name" value="TPR"/>
    <property type="match status" value="1"/>
</dbReference>
<evidence type="ECO:0000313" key="7">
    <source>
        <dbReference type="EMBL" id="VVD86051.1"/>
    </source>
</evidence>
<name>A0A5E4TEW4_9BURK</name>
<dbReference type="EMBL" id="CABPRZ010000004">
    <property type="protein sequence ID" value="VVD86051.1"/>
    <property type="molecule type" value="Genomic_DNA"/>
</dbReference>